<protein>
    <submittedName>
        <fullName evidence="4">Uncharacterized protein</fullName>
    </submittedName>
</protein>
<comment type="similarity">
    <text evidence="2">Belongs to the GerABKA family.</text>
</comment>
<evidence type="ECO:0000313" key="4">
    <source>
        <dbReference type="EMBL" id="MDQ0339853.1"/>
    </source>
</evidence>
<evidence type="ECO:0000256" key="3">
    <source>
        <dbReference type="ARBA" id="ARBA00023136"/>
    </source>
</evidence>
<dbReference type="Proteomes" id="UP001232445">
    <property type="component" value="Unassembled WGS sequence"/>
</dbReference>
<organism evidence="4 5">
    <name type="scientific">Caldalkalibacillus uzonensis</name>
    <dbReference type="NCBI Taxonomy" id="353224"/>
    <lineage>
        <taxon>Bacteria</taxon>
        <taxon>Bacillati</taxon>
        <taxon>Bacillota</taxon>
        <taxon>Bacilli</taxon>
        <taxon>Bacillales</taxon>
        <taxon>Bacillaceae</taxon>
        <taxon>Caldalkalibacillus</taxon>
    </lineage>
</organism>
<name>A0ABU0CTV0_9BACI</name>
<accession>A0ABU0CTV0</accession>
<proteinExistence type="inferred from homology"/>
<dbReference type="PANTHER" id="PTHR22550">
    <property type="entry name" value="SPORE GERMINATION PROTEIN"/>
    <property type="match status" value="1"/>
</dbReference>
<comment type="subcellular location">
    <subcellularLocation>
        <location evidence="1">Membrane</location>
        <topology evidence="1">Multi-pass membrane protein</topology>
    </subcellularLocation>
</comment>
<comment type="caution">
    <text evidence="4">The sequence shown here is derived from an EMBL/GenBank/DDBJ whole genome shotgun (WGS) entry which is preliminary data.</text>
</comment>
<dbReference type="Pfam" id="PF03323">
    <property type="entry name" value="GerA"/>
    <property type="match status" value="1"/>
</dbReference>
<sequence length="123" mass="14129">MLLIEGLRTGFLLYVDDFETRNIDEPDTETVVRGSREGFVESVVINMTLLRRRIRHPSLRFELFTLGTISQTPVALAYIQGLTDPIIVSLLRKRLNQIKVDSVESSGEVEQYVEDNPYTIFPR</sequence>
<dbReference type="InterPro" id="IPR004995">
    <property type="entry name" value="Spore_Ger"/>
</dbReference>
<gene>
    <name evidence="4" type="ORF">J2S00_002646</name>
</gene>
<evidence type="ECO:0000313" key="5">
    <source>
        <dbReference type="Proteomes" id="UP001232445"/>
    </source>
</evidence>
<evidence type="ECO:0000256" key="1">
    <source>
        <dbReference type="ARBA" id="ARBA00004141"/>
    </source>
</evidence>
<dbReference type="InterPro" id="IPR050768">
    <property type="entry name" value="UPF0353/GerABKA_families"/>
</dbReference>
<reference evidence="4 5" key="1">
    <citation type="submission" date="2023-07" db="EMBL/GenBank/DDBJ databases">
        <title>Genomic Encyclopedia of Type Strains, Phase IV (KMG-IV): sequencing the most valuable type-strain genomes for metagenomic binning, comparative biology and taxonomic classification.</title>
        <authorList>
            <person name="Goeker M."/>
        </authorList>
    </citation>
    <scope>NUCLEOTIDE SEQUENCE [LARGE SCALE GENOMIC DNA]</scope>
    <source>
        <strain evidence="4 5">DSM 17740</strain>
    </source>
</reference>
<dbReference type="EMBL" id="JAUSUQ010000009">
    <property type="protein sequence ID" value="MDQ0339853.1"/>
    <property type="molecule type" value="Genomic_DNA"/>
</dbReference>
<keyword evidence="5" id="KW-1185">Reference proteome</keyword>
<keyword evidence="3" id="KW-0472">Membrane</keyword>
<evidence type="ECO:0000256" key="2">
    <source>
        <dbReference type="ARBA" id="ARBA00005278"/>
    </source>
</evidence>
<dbReference type="PANTHER" id="PTHR22550:SF5">
    <property type="entry name" value="LEUCINE ZIPPER PROTEIN 4"/>
    <property type="match status" value="1"/>
</dbReference>